<protein>
    <submittedName>
        <fullName evidence="2">Putative membrane protein</fullName>
    </submittedName>
</protein>
<keyword evidence="3" id="KW-1185">Reference proteome</keyword>
<dbReference type="EMBL" id="SLWX01000006">
    <property type="protein sequence ID" value="TCO75869.1"/>
    <property type="molecule type" value="Genomic_DNA"/>
</dbReference>
<feature type="transmembrane region" description="Helical" evidence="1">
    <location>
        <begin position="128"/>
        <end position="151"/>
    </location>
</feature>
<sequence length="154" mass="17375">MTYSLFKIIHILGVVLLVGNVTITFIWKFHADTTRDPIVLAFAQRIVTWTDWVFTAGGAALVMIGGYGMTAVARIDPVATGWLLWSQIWFYAVGLIWLLVLVPLQVLQSRQARKFAVTGTIPESYWQLCGYWNLVGIASTVPFLYVLYLMIEKS</sequence>
<dbReference type="RefSeq" id="WP_117315999.1">
    <property type="nucleotide sequence ID" value="NZ_QQSW01000005.1"/>
</dbReference>
<comment type="caution">
    <text evidence="2">The sequence shown here is derived from an EMBL/GenBank/DDBJ whole genome shotgun (WGS) entry which is preliminary data.</text>
</comment>
<evidence type="ECO:0000313" key="2">
    <source>
        <dbReference type="EMBL" id="TCO75869.1"/>
    </source>
</evidence>
<reference evidence="2 3" key="1">
    <citation type="submission" date="2019-03" db="EMBL/GenBank/DDBJ databases">
        <title>Genomic Encyclopedia of Type Strains, Phase IV (KMG-IV): sequencing the most valuable type-strain genomes for metagenomic binning, comparative biology and taxonomic classification.</title>
        <authorList>
            <person name="Goeker M."/>
        </authorList>
    </citation>
    <scope>NUCLEOTIDE SEQUENCE [LARGE SCALE GENOMIC DNA]</scope>
    <source>
        <strain evidence="2 3">DSM 23344</strain>
    </source>
</reference>
<feature type="transmembrane region" description="Helical" evidence="1">
    <location>
        <begin position="6"/>
        <end position="27"/>
    </location>
</feature>
<gene>
    <name evidence="2" type="ORF">EV688_10659</name>
</gene>
<keyword evidence="1" id="KW-0472">Membrane</keyword>
<dbReference type="InterPro" id="IPR018729">
    <property type="entry name" value="DUF2269_transmembrane"/>
</dbReference>
<dbReference type="OrthoDB" id="9786302at2"/>
<proteinExistence type="predicted"/>
<feature type="transmembrane region" description="Helical" evidence="1">
    <location>
        <begin position="88"/>
        <end position="107"/>
    </location>
</feature>
<evidence type="ECO:0000256" key="1">
    <source>
        <dbReference type="SAM" id="Phobius"/>
    </source>
</evidence>
<keyword evidence="1" id="KW-1133">Transmembrane helix</keyword>
<feature type="transmembrane region" description="Helical" evidence="1">
    <location>
        <begin position="48"/>
        <end position="68"/>
    </location>
</feature>
<accession>A0A4R2KX34</accession>
<organism evidence="2 3">
    <name type="scientific">Chromatocurvus halotolerans</name>
    <dbReference type="NCBI Taxonomy" id="1132028"/>
    <lineage>
        <taxon>Bacteria</taxon>
        <taxon>Pseudomonadati</taxon>
        <taxon>Pseudomonadota</taxon>
        <taxon>Gammaproteobacteria</taxon>
        <taxon>Cellvibrionales</taxon>
        <taxon>Halieaceae</taxon>
        <taxon>Chromatocurvus</taxon>
    </lineage>
</organism>
<dbReference type="Proteomes" id="UP000294980">
    <property type="component" value="Unassembled WGS sequence"/>
</dbReference>
<dbReference type="AlphaFoldDB" id="A0A4R2KX34"/>
<dbReference type="Pfam" id="PF10027">
    <property type="entry name" value="DUF2269"/>
    <property type="match status" value="1"/>
</dbReference>
<keyword evidence="1" id="KW-0812">Transmembrane</keyword>
<evidence type="ECO:0000313" key="3">
    <source>
        <dbReference type="Proteomes" id="UP000294980"/>
    </source>
</evidence>
<name>A0A4R2KX34_9GAMM</name>